<keyword evidence="4" id="KW-1185">Reference proteome</keyword>
<evidence type="ECO:0000256" key="1">
    <source>
        <dbReference type="SAM" id="MobiDB-lite"/>
    </source>
</evidence>
<protein>
    <recommendedName>
        <fullName evidence="2">WIBG Mago-binding domain-containing protein</fullName>
    </recommendedName>
</protein>
<gene>
    <name evidence="3" type="ORF">Rsub_00831</name>
</gene>
<dbReference type="SMART" id="SM01273">
    <property type="entry name" value="Mago-bind"/>
    <property type="match status" value="1"/>
</dbReference>
<dbReference type="FunCoup" id="A0A2V0NLW0">
    <property type="interactions" value="1248"/>
</dbReference>
<feature type="compositionally biased region" description="Low complexity" evidence="1">
    <location>
        <begin position="97"/>
        <end position="138"/>
    </location>
</feature>
<dbReference type="PANTHER" id="PTHR22959">
    <property type="entry name" value="PYM PROTEIN"/>
    <property type="match status" value="1"/>
</dbReference>
<feature type="domain" description="WIBG Mago-binding" evidence="2">
    <location>
        <begin position="9"/>
        <end position="35"/>
    </location>
</feature>
<dbReference type="SUPFAM" id="SSF101931">
    <property type="entry name" value="Pym (Within the bgcn gene intron protein, WIBG), N-terminal domain"/>
    <property type="match status" value="1"/>
</dbReference>
<dbReference type="GO" id="GO:1903259">
    <property type="term" value="P:exon-exon junction complex disassembly"/>
    <property type="evidence" value="ECO:0007669"/>
    <property type="project" value="InterPro"/>
</dbReference>
<dbReference type="STRING" id="307507.A0A2V0NLW0"/>
<dbReference type="GO" id="GO:0005737">
    <property type="term" value="C:cytoplasm"/>
    <property type="evidence" value="ECO:0007669"/>
    <property type="project" value="TreeGrafter"/>
</dbReference>
<dbReference type="InterPro" id="IPR036348">
    <property type="entry name" value="WIBG_N_sf"/>
</dbReference>
<dbReference type="InterPro" id="IPR015362">
    <property type="entry name" value="WIBG_mago-bd"/>
</dbReference>
<feature type="compositionally biased region" description="Basic residues" evidence="1">
    <location>
        <begin position="75"/>
        <end position="86"/>
    </location>
</feature>
<reference evidence="3 4" key="1">
    <citation type="journal article" date="2018" name="Sci. Rep.">
        <title>Raphidocelis subcapitata (=Pseudokirchneriella subcapitata) provides an insight into genome evolution and environmental adaptations in the Sphaeropleales.</title>
        <authorList>
            <person name="Suzuki S."/>
            <person name="Yamaguchi H."/>
            <person name="Nakajima N."/>
            <person name="Kawachi M."/>
        </authorList>
    </citation>
    <scope>NUCLEOTIDE SEQUENCE [LARGE SCALE GENOMIC DNA]</scope>
    <source>
        <strain evidence="3 4">NIES-35</strain>
    </source>
</reference>
<evidence type="ECO:0000313" key="3">
    <source>
        <dbReference type="EMBL" id="GBF88119.1"/>
    </source>
</evidence>
<organism evidence="3 4">
    <name type="scientific">Raphidocelis subcapitata</name>
    <dbReference type="NCBI Taxonomy" id="307507"/>
    <lineage>
        <taxon>Eukaryota</taxon>
        <taxon>Viridiplantae</taxon>
        <taxon>Chlorophyta</taxon>
        <taxon>core chlorophytes</taxon>
        <taxon>Chlorophyceae</taxon>
        <taxon>CS clade</taxon>
        <taxon>Sphaeropleales</taxon>
        <taxon>Selenastraceae</taxon>
        <taxon>Raphidocelis</taxon>
    </lineage>
</organism>
<dbReference type="PANTHER" id="PTHR22959:SF0">
    <property type="entry name" value="PARTNER OF Y14 AND MAGO"/>
    <property type="match status" value="1"/>
</dbReference>
<dbReference type="InParanoid" id="A0A2V0NLW0"/>
<accession>A0A2V0NLW0</accession>
<proteinExistence type="predicted"/>
<dbReference type="AlphaFoldDB" id="A0A2V0NLW0"/>
<sequence length="199" mass="20254">MEYPTTATGEKVVAASRRPDGTLRKERRIRAGYTPQDEVPTYVSAGSTFSKQGGLRCPGYDPSADTGDSGAAKSKAAKKNEKRKAKKADGGADEAGEGPSAAPCPAAAPAAAAAAAAATSSGGGEAAPAGAALSGPAATVDRQIKALSKKVRQCQALKTREAAGGEALTSQEKEKVEKLPGWEKEVKELQQMLARLTAA</sequence>
<dbReference type="InterPro" id="IPR039333">
    <property type="entry name" value="PYM1"/>
</dbReference>
<feature type="region of interest" description="Disordered" evidence="1">
    <location>
        <begin position="1"/>
        <end position="138"/>
    </location>
</feature>
<evidence type="ECO:0000313" key="4">
    <source>
        <dbReference type="Proteomes" id="UP000247498"/>
    </source>
</evidence>
<evidence type="ECO:0000259" key="2">
    <source>
        <dbReference type="SMART" id="SM01273"/>
    </source>
</evidence>
<dbReference type="Pfam" id="PF09282">
    <property type="entry name" value="Mago-bind"/>
    <property type="match status" value="1"/>
</dbReference>
<dbReference type="EMBL" id="BDRX01000003">
    <property type="protein sequence ID" value="GBF88119.1"/>
    <property type="molecule type" value="Genomic_DNA"/>
</dbReference>
<dbReference type="OrthoDB" id="548815at2759"/>
<dbReference type="GO" id="GO:0003723">
    <property type="term" value="F:RNA binding"/>
    <property type="evidence" value="ECO:0007669"/>
    <property type="project" value="TreeGrafter"/>
</dbReference>
<name>A0A2V0NLW0_9CHLO</name>
<comment type="caution">
    <text evidence="3">The sequence shown here is derived from an EMBL/GenBank/DDBJ whole genome shotgun (WGS) entry which is preliminary data.</text>
</comment>
<dbReference type="GO" id="GO:0035145">
    <property type="term" value="C:exon-exon junction complex"/>
    <property type="evidence" value="ECO:0007669"/>
    <property type="project" value="TreeGrafter"/>
</dbReference>
<dbReference type="Proteomes" id="UP000247498">
    <property type="component" value="Unassembled WGS sequence"/>
</dbReference>